<dbReference type="Pfam" id="PF03466">
    <property type="entry name" value="LysR_substrate"/>
    <property type="match status" value="1"/>
</dbReference>
<keyword evidence="7" id="KW-1185">Reference proteome</keyword>
<evidence type="ECO:0000313" key="6">
    <source>
        <dbReference type="EMBL" id="RTR29759.1"/>
    </source>
</evidence>
<keyword evidence="2" id="KW-0805">Transcription regulation</keyword>
<name>A0A431W2S5_9GAMM</name>
<dbReference type="InterPro" id="IPR005119">
    <property type="entry name" value="LysR_subst-bd"/>
</dbReference>
<dbReference type="GO" id="GO:0003700">
    <property type="term" value="F:DNA-binding transcription factor activity"/>
    <property type="evidence" value="ECO:0007669"/>
    <property type="project" value="InterPro"/>
</dbReference>
<proteinExistence type="inferred from homology"/>
<dbReference type="InterPro" id="IPR000847">
    <property type="entry name" value="LysR_HTH_N"/>
</dbReference>
<dbReference type="InterPro" id="IPR036388">
    <property type="entry name" value="WH-like_DNA-bd_sf"/>
</dbReference>
<evidence type="ECO:0000256" key="3">
    <source>
        <dbReference type="ARBA" id="ARBA00023125"/>
    </source>
</evidence>
<comment type="caution">
    <text evidence="6">The sequence shown here is derived from an EMBL/GenBank/DDBJ whole genome shotgun (WGS) entry which is preliminary data.</text>
</comment>
<evidence type="ECO:0000313" key="7">
    <source>
        <dbReference type="Proteomes" id="UP000282060"/>
    </source>
</evidence>
<dbReference type="PANTHER" id="PTHR30537:SF5">
    <property type="entry name" value="HTH-TYPE TRANSCRIPTIONAL ACTIVATOR TTDR-RELATED"/>
    <property type="match status" value="1"/>
</dbReference>
<dbReference type="Gene3D" id="1.10.10.10">
    <property type="entry name" value="Winged helix-like DNA-binding domain superfamily/Winged helix DNA-binding domain"/>
    <property type="match status" value="1"/>
</dbReference>
<dbReference type="CDD" id="cd08422">
    <property type="entry name" value="PBP2_CrgA_like"/>
    <property type="match status" value="1"/>
</dbReference>
<dbReference type="PANTHER" id="PTHR30537">
    <property type="entry name" value="HTH-TYPE TRANSCRIPTIONAL REGULATOR"/>
    <property type="match status" value="1"/>
</dbReference>
<dbReference type="InterPro" id="IPR036390">
    <property type="entry name" value="WH_DNA-bd_sf"/>
</dbReference>
<evidence type="ECO:0000256" key="1">
    <source>
        <dbReference type="ARBA" id="ARBA00009437"/>
    </source>
</evidence>
<dbReference type="SUPFAM" id="SSF46785">
    <property type="entry name" value="Winged helix' DNA-binding domain"/>
    <property type="match status" value="1"/>
</dbReference>
<evidence type="ECO:0000256" key="4">
    <source>
        <dbReference type="ARBA" id="ARBA00023163"/>
    </source>
</evidence>
<dbReference type="OrthoDB" id="9786526at2"/>
<feature type="domain" description="HTH lysR-type" evidence="5">
    <location>
        <begin position="6"/>
        <end position="63"/>
    </location>
</feature>
<dbReference type="Pfam" id="PF00126">
    <property type="entry name" value="HTH_1"/>
    <property type="match status" value="1"/>
</dbReference>
<evidence type="ECO:0000256" key="2">
    <source>
        <dbReference type="ARBA" id="ARBA00023015"/>
    </source>
</evidence>
<organism evidence="6 7">
    <name type="scientific">Shewanella atlantica</name>
    <dbReference type="NCBI Taxonomy" id="271099"/>
    <lineage>
        <taxon>Bacteria</taxon>
        <taxon>Pseudomonadati</taxon>
        <taxon>Pseudomonadota</taxon>
        <taxon>Gammaproteobacteria</taxon>
        <taxon>Alteromonadales</taxon>
        <taxon>Shewanellaceae</taxon>
        <taxon>Shewanella</taxon>
    </lineage>
</organism>
<keyword evidence="4" id="KW-0804">Transcription</keyword>
<dbReference type="SUPFAM" id="SSF53850">
    <property type="entry name" value="Periplasmic binding protein-like II"/>
    <property type="match status" value="1"/>
</dbReference>
<dbReference type="Gene3D" id="3.40.190.290">
    <property type="match status" value="1"/>
</dbReference>
<dbReference type="FunFam" id="1.10.10.10:FF:000001">
    <property type="entry name" value="LysR family transcriptional regulator"/>
    <property type="match status" value="1"/>
</dbReference>
<dbReference type="PROSITE" id="PS50931">
    <property type="entry name" value="HTH_LYSR"/>
    <property type="match status" value="1"/>
</dbReference>
<dbReference type="EMBL" id="RXNV01000009">
    <property type="protein sequence ID" value="RTR29759.1"/>
    <property type="molecule type" value="Genomic_DNA"/>
</dbReference>
<dbReference type="Proteomes" id="UP000282060">
    <property type="component" value="Unassembled WGS sequence"/>
</dbReference>
<accession>A0A431W2S5</accession>
<protein>
    <submittedName>
        <fullName evidence="6">LysR family transcriptional regulator</fullName>
    </submittedName>
</protein>
<evidence type="ECO:0000259" key="5">
    <source>
        <dbReference type="PROSITE" id="PS50931"/>
    </source>
</evidence>
<dbReference type="GO" id="GO:0003677">
    <property type="term" value="F:DNA binding"/>
    <property type="evidence" value="ECO:0007669"/>
    <property type="project" value="UniProtKB-KW"/>
</dbReference>
<reference evidence="6 7" key="1">
    <citation type="submission" date="2018-12" db="EMBL/GenBank/DDBJ databases">
        <authorList>
            <person name="Yu L."/>
        </authorList>
    </citation>
    <scope>NUCLEOTIDE SEQUENCE [LARGE SCALE GENOMIC DNA]</scope>
    <source>
        <strain evidence="6 7">HAW-EB5</strain>
    </source>
</reference>
<sequence length="293" mass="33262">MKRNIDLITAMRTFLVVVERHSFSAASRELNIVVSAVSRQVADLEKHFNCQLLYRTTRAMHLTSEGEHYLRQFQEIIARLDNLESFSRHRGEIIAGHLKITTPQDSSLIGIQVSIEAFLKLHPQVKISWLQLNRYVDLVDEGVDLALRVGELQDSSLVARPFGMFTLKFVASPEYLRLHGNPDHPSQLAKYRCILDSSNRQPGRWQYRGSGKEQQARVSADVEVNSGEMVAQFAAADQGIAQLPDFLVQKHIEDGRLVSILEEFVIPPIPMYLVYPAKRMKSPALEALLEFLL</sequence>
<keyword evidence="3" id="KW-0238">DNA-binding</keyword>
<gene>
    <name evidence="6" type="ORF">EKG39_16970</name>
</gene>
<dbReference type="RefSeq" id="WP_126507172.1">
    <property type="nucleotide sequence ID" value="NZ_RXNV01000009.1"/>
</dbReference>
<dbReference type="AlphaFoldDB" id="A0A431W2S5"/>
<dbReference type="InterPro" id="IPR058163">
    <property type="entry name" value="LysR-type_TF_proteobact-type"/>
</dbReference>
<comment type="similarity">
    <text evidence="1">Belongs to the LysR transcriptional regulatory family.</text>
</comment>